<dbReference type="RefSeq" id="WP_153598852.1">
    <property type="nucleotide sequence ID" value="NZ_AP014864.1"/>
</dbReference>
<dbReference type="EMBL" id="AP014864">
    <property type="protein sequence ID" value="BAR81495.1"/>
    <property type="molecule type" value="Genomic_DNA"/>
</dbReference>
<name>A0A9W3ZRS8_BACTO</name>
<proteinExistence type="predicted"/>
<reference evidence="1 2" key="1">
    <citation type="submission" date="2015-05" db="EMBL/GenBank/DDBJ databases">
        <title>Whole genome sequence of Bacillus thuringiensis serovar tolworthi Pasteur Institute Standard strain.</title>
        <authorList>
            <person name="Kanda K."/>
            <person name="Nakashima K."/>
            <person name="Nagano Y."/>
        </authorList>
    </citation>
    <scope>NUCLEOTIDE SEQUENCE [LARGE SCALE GENOMIC DNA]</scope>
    <source>
        <strain evidence="1 2">Pasteur Institute Standard strain</strain>
    </source>
</reference>
<accession>A0A9W3ZRS8</accession>
<dbReference type="Proteomes" id="UP000055316">
    <property type="component" value="Chromosome"/>
</dbReference>
<sequence length="47" mass="5604">MKMPLTKHWCMNKGCGFEETSHKIRDGWKCPKCNGLMMYQVVKKDKR</sequence>
<dbReference type="AlphaFoldDB" id="A0A9W3ZRS8"/>
<gene>
    <name evidence="1" type="ORF">KNN_00620</name>
</gene>
<protein>
    <submittedName>
        <fullName evidence="1">Hypothetical phage protein</fullName>
    </submittedName>
</protein>
<organism evidence="1 2">
    <name type="scientific">Bacillus thuringiensis subsp. tolworthi</name>
    <dbReference type="NCBI Taxonomy" id="1442"/>
    <lineage>
        <taxon>Bacteria</taxon>
        <taxon>Bacillati</taxon>
        <taxon>Bacillota</taxon>
        <taxon>Bacilli</taxon>
        <taxon>Bacillales</taxon>
        <taxon>Bacillaceae</taxon>
        <taxon>Bacillus</taxon>
        <taxon>Bacillus cereus group</taxon>
    </lineage>
</organism>
<evidence type="ECO:0000313" key="1">
    <source>
        <dbReference type="EMBL" id="BAR81495.1"/>
    </source>
</evidence>
<evidence type="ECO:0000313" key="2">
    <source>
        <dbReference type="Proteomes" id="UP000055316"/>
    </source>
</evidence>